<dbReference type="Proteomes" id="UP000825123">
    <property type="component" value="Chromosome"/>
</dbReference>
<keyword evidence="5" id="KW-1185">Reference proteome</keyword>
<evidence type="ECO:0000256" key="1">
    <source>
        <dbReference type="ARBA" id="ARBA00006217"/>
    </source>
</evidence>
<name>A0A8D5ZIR5_9CREN</name>
<dbReference type="KEGG" id="csty:KN1_21410"/>
<dbReference type="GO" id="GO:0004089">
    <property type="term" value="F:carbonate dehydratase activity"/>
    <property type="evidence" value="ECO:0007669"/>
    <property type="project" value="InterPro"/>
</dbReference>
<feature type="binding site" evidence="2">
    <location>
        <position position="8"/>
    </location>
    <ligand>
        <name>Zn(2+)</name>
        <dbReference type="ChEBI" id="CHEBI:29105"/>
    </ligand>
</feature>
<comment type="cofactor">
    <cofactor evidence="2">
        <name>Zn(2+)</name>
        <dbReference type="ChEBI" id="CHEBI:29105"/>
    </cofactor>
    <text evidence="2">Binds 1 zinc ion per subunit.</text>
</comment>
<dbReference type="AlphaFoldDB" id="A0A8D5ZIR5"/>
<dbReference type="GeneID" id="66163874"/>
<comment type="similarity">
    <text evidence="1">Belongs to the beta-class carbonic anhydrase family.</text>
</comment>
<dbReference type="Pfam" id="PF00484">
    <property type="entry name" value="Pro_CA"/>
    <property type="match status" value="1"/>
</dbReference>
<feature type="binding site" evidence="2">
    <location>
        <position position="58"/>
    </location>
    <ligand>
        <name>Zn(2+)</name>
        <dbReference type="ChEBI" id="CHEBI:29105"/>
    </ligand>
</feature>
<evidence type="ECO:0008006" key="6">
    <source>
        <dbReference type="Google" id="ProtNLM"/>
    </source>
</evidence>
<sequence>MKRVIISCMDYRLTEEVLKRADKDTVIFRNAGANVKEFLSRLKEIKPDEVVYLPHTDCAAMKLVYNVVKKGDAVSENVKDKLISVFSGQKFETLEELERLNAKLNEEMLKREVTSNVKTELVDVSKLQWPQKRAEVYFYPISARPTDKVGAYILQSSSIEDVSADIEIAKDKLGFKDIYDCSGGECKKV</sequence>
<dbReference type="SUPFAM" id="SSF53056">
    <property type="entry name" value="beta-carbonic anhydrase, cab"/>
    <property type="match status" value="1"/>
</dbReference>
<evidence type="ECO:0000313" key="5">
    <source>
        <dbReference type="Proteomes" id="UP000825123"/>
    </source>
</evidence>
<proteinExistence type="inferred from homology"/>
<keyword evidence="3" id="KW-0175">Coiled coil</keyword>
<keyword evidence="2" id="KW-0479">Metal-binding</keyword>
<dbReference type="GO" id="GO:0008270">
    <property type="term" value="F:zinc ion binding"/>
    <property type="evidence" value="ECO:0007669"/>
    <property type="project" value="InterPro"/>
</dbReference>
<dbReference type="InterPro" id="IPR001765">
    <property type="entry name" value="Carbonic_anhydrase"/>
</dbReference>
<evidence type="ECO:0000313" key="4">
    <source>
        <dbReference type="EMBL" id="BCU70844.1"/>
    </source>
</evidence>
<evidence type="ECO:0000256" key="3">
    <source>
        <dbReference type="SAM" id="Coils"/>
    </source>
</evidence>
<dbReference type="EMBL" id="AP024597">
    <property type="protein sequence ID" value="BCU70844.1"/>
    <property type="molecule type" value="Genomic_DNA"/>
</dbReference>
<gene>
    <name evidence="4" type="ORF">KN1_21410</name>
</gene>
<accession>A0A8D5ZIR5</accession>
<dbReference type="InterPro" id="IPR036874">
    <property type="entry name" value="Carbonic_anhydrase_sf"/>
</dbReference>
<dbReference type="RefSeq" id="WP_221287496.1">
    <property type="nucleotide sequence ID" value="NZ_AP024597.1"/>
</dbReference>
<dbReference type="Gene3D" id="3.40.1050.10">
    <property type="entry name" value="Carbonic anhydrase"/>
    <property type="match status" value="1"/>
</dbReference>
<feature type="binding site" evidence="2">
    <location>
        <position position="55"/>
    </location>
    <ligand>
        <name>Zn(2+)</name>
        <dbReference type="ChEBI" id="CHEBI:29105"/>
    </ligand>
</feature>
<organism evidence="4 5">
    <name type="scientific">Stygiolobus caldivivus</name>
    <dbReference type="NCBI Taxonomy" id="2824673"/>
    <lineage>
        <taxon>Archaea</taxon>
        <taxon>Thermoproteota</taxon>
        <taxon>Thermoprotei</taxon>
        <taxon>Sulfolobales</taxon>
        <taxon>Sulfolobaceae</taxon>
        <taxon>Stygiolobus</taxon>
    </lineage>
</organism>
<evidence type="ECO:0000256" key="2">
    <source>
        <dbReference type="PIRSR" id="PIRSR601765-2"/>
    </source>
</evidence>
<reference evidence="4 5" key="1">
    <citation type="submission" date="2021-04" db="EMBL/GenBank/DDBJ databases">
        <title>Complete genome sequence of Stygiolobus sp. KN-1.</title>
        <authorList>
            <person name="Nakamura K."/>
            <person name="Sakai H."/>
            <person name="Kurosawa N."/>
        </authorList>
    </citation>
    <scope>NUCLEOTIDE SEQUENCE [LARGE SCALE GENOMIC DNA]</scope>
    <source>
        <strain evidence="4 5">KN-1</strain>
    </source>
</reference>
<feature type="coiled-coil region" evidence="3">
    <location>
        <begin position="87"/>
        <end position="114"/>
    </location>
</feature>
<keyword evidence="2" id="KW-0862">Zinc</keyword>
<protein>
    <recommendedName>
        <fullName evidence="6">Carbonic anhydrase</fullName>
    </recommendedName>
</protein>